<keyword evidence="2" id="KW-1185">Reference proteome</keyword>
<evidence type="ECO:0000313" key="1">
    <source>
        <dbReference type="EMBL" id="KOF03004.1"/>
    </source>
</evidence>
<protein>
    <submittedName>
        <fullName evidence="1">Uncharacterized protein</fullName>
    </submittedName>
</protein>
<dbReference type="Proteomes" id="UP000036908">
    <property type="component" value="Unassembled WGS sequence"/>
</dbReference>
<proteinExistence type="predicted"/>
<name>A0A0L8AKU1_9BACT</name>
<organism evidence="1 2">
    <name type="scientific">Roseivirga seohaensis subsp. aquiponti</name>
    <dbReference type="NCBI Taxonomy" id="1566026"/>
    <lineage>
        <taxon>Bacteria</taxon>
        <taxon>Pseudomonadati</taxon>
        <taxon>Bacteroidota</taxon>
        <taxon>Cytophagia</taxon>
        <taxon>Cytophagales</taxon>
        <taxon>Roseivirgaceae</taxon>
        <taxon>Roseivirga</taxon>
    </lineage>
</organism>
<dbReference type="AlphaFoldDB" id="A0A0L8AKU1"/>
<evidence type="ECO:0000313" key="2">
    <source>
        <dbReference type="Proteomes" id="UP000036908"/>
    </source>
</evidence>
<comment type="caution">
    <text evidence="1">The sequence shown here is derived from an EMBL/GenBank/DDBJ whole genome shotgun (WGS) entry which is preliminary data.</text>
</comment>
<reference evidence="2" key="1">
    <citation type="submission" date="2014-11" db="EMBL/GenBank/DDBJ databases">
        <title>Genome sequencing of Roseivirga sp. D-25.</title>
        <authorList>
            <person name="Selvaratnam C."/>
            <person name="Thevarajoo S."/>
            <person name="Goh K.M."/>
            <person name="Eee R."/>
            <person name="Chan K.-G."/>
            <person name="Chong C.S."/>
        </authorList>
    </citation>
    <scope>NUCLEOTIDE SEQUENCE [LARGE SCALE GENOMIC DNA]</scope>
    <source>
        <strain evidence="2">D-25</strain>
    </source>
</reference>
<dbReference type="EMBL" id="JSVA01000009">
    <property type="protein sequence ID" value="KOF03004.1"/>
    <property type="molecule type" value="Genomic_DNA"/>
</dbReference>
<sequence>MEEIDILNLGEKPIYGRNCWLLKIKKGLSEKSRQPLFYPDTYLRKLSNTRFSEGLFYFLDTLFSIH</sequence>
<gene>
    <name evidence="1" type="ORF">OB69_09280</name>
</gene>
<accession>A0A0L8AKU1</accession>